<dbReference type="RefSeq" id="WP_209465755.1">
    <property type="nucleotide sequence ID" value="NZ_JAGGLG010000006.1"/>
</dbReference>
<dbReference type="InterPro" id="IPR006061">
    <property type="entry name" value="SBP_1_CS"/>
</dbReference>
<dbReference type="EMBL" id="JAGGLG010000006">
    <property type="protein sequence ID" value="MBP2017611.1"/>
    <property type="molecule type" value="Genomic_DNA"/>
</dbReference>
<keyword evidence="4" id="KW-0479">Metal-binding</keyword>
<dbReference type="PIRSF" id="PIRSF002825">
    <property type="entry name" value="CfbpA"/>
    <property type="match status" value="1"/>
</dbReference>
<organism evidence="8 9">
    <name type="scientific">Symbiobacterium terraclitae</name>
    <dbReference type="NCBI Taxonomy" id="557451"/>
    <lineage>
        <taxon>Bacteria</taxon>
        <taxon>Bacillati</taxon>
        <taxon>Bacillota</taxon>
        <taxon>Clostridia</taxon>
        <taxon>Eubacteriales</taxon>
        <taxon>Symbiobacteriaceae</taxon>
        <taxon>Symbiobacterium</taxon>
    </lineage>
</organism>
<keyword evidence="7" id="KW-0406">Ion transport</keyword>
<reference evidence="8 9" key="1">
    <citation type="submission" date="2021-03" db="EMBL/GenBank/DDBJ databases">
        <title>Genomic Encyclopedia of Type Strains, Phase IV (KMG-IV): sequencing the most valuable type-strain genomes for metagenomic binning, comparative biology and taxonomic classification.</title>
        <authorList>
            <person name="Goeker M."/>
        </authorList>
    </citation>
    <scope>NUCLEOTIDE SEQUENCE [LARGE SCALE GENOMIC DNA]</scope>
    <source>
        <strain evidence="8 9">DSM 27138</strain>
    </source>
</reference>
<dbReference type="Proteomes" id="UP001519289">
    <property type="component" value="Unassembled WGS sequence"/>
</dbReference>
<accession>A0ABS4JRU2</accession>
<dbReference type="Gene3D" id="3.40.190.10">
    <property type="entry name" value="Periplasmic binding protein-like II"/>
    <property type="match status" value="2"/>
</dbReference>
<name>A0ABS4JRU2_9FIRM</name>
<keyword evidence="5" id="KW-0732">Signal</keyword>
<dbReference type="InterPro" id="IPR006059">
    <property type="entry name" value="SBP"/>
</dbReference>
<evidence type="ECO:0000256" key="3">
    <source>
        <dbReference type="ARBA" id="ARBA00022496"/>
    </source>
</evidence>
<proteinExistence type="inferred from homology"/>
<protein>
    <submittedName>
        <fullName evidence="8">Iron(III) transport system substrate-binding protein</fullName>
    </submittedName>
</protein>
<keyword evidence="6" id="KW-0408">Iron</keyword>
<evidence type="ECO:0000256" key="6">
    <source>
        <dbReference type="ARBA" id="ARBA00023004"/>
    </source>
</evidence>
<comment type="similarity">
    <text evidence="1">Belongs to the bacterial solute-binding protein 1 family.</text>
</comment>
<evidence type="ECO:0000256" key="7">
    <source>
        <dbReference type="ARBA" id="ARBA00023065"/>
    </source>
</evidence>
<evidence type="ECO:0000256" key="1">
    <source>
        <dbReference type="ARBA" id="ARBA00008520"/>
    </source>
</evidence>
<evidence type="ECO:0000256" key="2">
    <source>
        <dbReference type="ARBA" id="ARBA00022448"/>
    </source>
</evidence>
<comment type="caution">
    <text evidence="8">The sequence shown here is derived from an EMBL/GenBank/DDBJ whole genome shotgun (WGS) entry which is preliminary data.</text>
</comment>
<dbReference type="InterPro" id="IPR026045">
    <property type="entry name" value="Ferric-bd"/>
</dbReference>
<dbReference type="PANTHER" id="PTHR30006">
    <property type="entry name" value="THIAMINE-BINDING PERIPLASMIC PROTEIN-RELATED"/>
    <property type="match status" value="1"/>
</dbReference>
<evidence type="ECO:0000256" key="5">
    <source>
        <dbReference type="ARBA" id="ARBA00022729"/>
    </source>
</evidence>
<keyword evidence="3" id="KW-0410">Iron transport</keyword>
<dbReference type="SUPFAM" id="SSF53850">
    <property type="entry name" value="Periplasmic binding protein-like II"/>
    <property type="match status" value="1"/>
</dbReference>
<evidence type="ECO:0000313" key="8">
    <source>
        <dbReference type="EMBL" id="MBP2017611.1"/>
    </source>
</evidence>
<keyword evidence="2" id="KW-0813">Transport</keyword>
<dbReference type="PROSITE" id="PS01037">
    <property type="entry name" value="SBP_BACTERIAL_1"/>
    <property type="match status" value="1"/>
</dbReference>
<sequence length="332" mass="36147">MRTGRRWTALLVALTLVLAGCGGGTREQQRMTLYTSFGADLYTPLVQAFEEQTGIKVDVVFGGTGELLRRLEAEKGTAGADVMLGGGAESYEAYRELFVPYTVKDDDLIPGALKAPDRVWYGFNALPMVIMYNRNLVPEDELPRGWADLADPRWQGRLAMSDATKSGTAFVQVVTMLTLFADDGAEGWNTVSAVVKNARVLGSSSLPPKGVDEGEYALALTHENMAWKYAQAGGPVGWIYPAEGTATIPDSVALVKGAPNPDAARKFMDFLFSREAQEMASRQLGLRASRTDVPLPEGLSPADEIRLIELDIAWATAQREAILGRWKDLLTQ</sequence>
<evidence type="ECO:0000313" key="9">
    <source>
        <dbReference type="Proteomes" id="UP001519289"/>
    </source>
</evidence>
<keyword evidence="9" id="KW-1185">Reference proteome</keyword>
<dbReference type="CDD" id="cd13546">
    <property type="entry name" value="PBP2_BitB"/>
    <property type="match status" value="1"/>
</dbReference>
<evidence type="ECO:0000256" key="4">
    <source>
        <dbReference type="ARBA" id="ARBA00022723"/>
    </source>
</evidence>
<gene>
    <name evidence="8" type="ORF">J2Z79_000996</name>
</gene>
<dbReference type="PANTHER" id="PTHR30006:SF24">
    <property type="entry name" value="SLL0237 PROTEIN"/>
    <property type="match status" value="1"/>
</dbReference>
<dbReference type="PROSITE" id="PS51257">
    <property type="entry name" value="PROKAR_LIPOPROTEIN"/>
    <property type="match status" value="1"/>
</dbReference>
<dbReference type="Pfam" id="PF13416">
    <property type="entry name" value="SBP_bac_8"/>
    <property type="match status" value="1"/>
</dbReference>